<keyword evidence="1" id="KW-0812">Transmembrane</keyword>
<keyword evidence="1" id="KW-1133">Transmembrane helix</keyword>
<feature type="transmembrane region" description="Helical" evidence="1">
    <location>
        <begin position="21"/>
        <end position="41"/>
    </location>
</feature>
<evidence type="ECO:0000313" key="3">
    <source>
        <dbReference type="Proteomes" id="UP001595868"/>
    </source>
</evidence>
<evidence type="ECO:0000256" key="1">
    <source>
        <dbReference type="SAM" id="Phobius"/>
    </source>
</evidence>
<feature type="transmembrane region" description="Helical" evidence="1">
    <location>
        <begin position="133"/>
        <end position="151"/>
    </location>
</feature>
<dbReference type="EMBL" id="JBHSBN010000001">
    <property type="protein sequence ID" value="MFC4104379.1"/>
    <property type="molecule type" value="Genomic_DNA"/>
</dbReference>
<keyword evidence="3" id="KW-1185">Reference proteome</keyword>
<dbReference type="Proteomes" id="UP001595868">
    <property type="component" value="Unassembled WGS sequence"/>
</dbReference>
<reference evidence="3" key="1">
    <citation type="journal article" date="2019" name="Int. J. Syst. Evol. Microbiol.">
        <title>The Global Catalogue of Microorganisms (GCM) 10K type strain sequencing project: providing services to taxonomists for standard genome sequencing and annotation.</title>
        <authorList>
            <consortium name="The Broad Institute Genomics Platform"/>
            <consortium name="The Broad Institute Genome Sequencing Center for Infectious Disease"/>
            <person name="Wu L."/>
            <person name="Ma J."/>
        </authorList>
    </citation>
    <scope>NUCLEOTIDE SEQUENCE [LARGE SCALE GENOMIC DNA]</scope>
    <source>
        <strain evidence="3">2902at01</strain>
    </source>
</reference>
<keyword evidence="1" id="KW-0472">Membrane</keyword>
<feature type="transmembrane region" description="Helical" evidence="1">
    <location>
        <begin position="53"/>
        <end position="71"/>
    </location>
</feature>
<organism evidence="2 3">
    <name type="scientific">Micromonospora zhanjiangensis</name>
    <dbReference type="NCBI Taxonomy" id="1522057"/>
    <lineage>
        <taxon>Bacteria</taxon>
        <taxon>Bacillati</taxon>
        <taxon>Actinomycetota</taxon>
        <taxon>Actinomycetes</taxon>
        <taxon>Micromonosporales</taxon>
        <taxon>Micromonosporaceae</taxon>
        <taxon>Micromonospora</taxon>
    </lineage>
</organism>
<dbReference type="RefSeq" id="WP_377541306.1">
    <property type="nucleotide sequence ID" value="NZ_JBHSBN010000001.1"/>
</dbReference>
<dbReference type="InterPro" id="IPR021517">
    <property type="entry name" value="DUF3180"/>
</dbReference>
<dbReference type="Pfam" id="PF11377">
    <property type="entry name" value="DUF3180"/>
    <property type="match status" value="1"/>
</dbReference>
<accession>A0ABV8KEI5</accession>
<feature type="transmembrane region" description="Helical" evidence="1">
    <location>
        <begin position="103"/>
        <end position="121"/>
    </location>
</feature>
<comment type="caution">
    <text evidence="2">The sequence shown here is derived from an EMBL/GenBank/DDBJ whole genome shotgun (WGS) entry which is preliminary data.</text>
</comment>
<proteinExistence type="predicted"/>
<name>A0ABV8KEI5_9ACTN</name>
<protein>
    <submittedName>
        <fullName evidence="2">DUF3180 domain-containing protein</fullName>
    </submittedName>
</protein>
<sequence>MTERQSPPRGPASDRPTMGPTRLSTLFVAAMAAAAVAWLVISGLYADIPALPWLPNVTLLGLAVLEAYAAVNTRARIDRKPGREPVEPLAVARFAVLAKASSLAGSIFAGFYAGVSVWLAVERTRAAYDDLPAAVGGLVASLALVGAALWLERACRVPDRPDEENRDDDRPE</sequence>
<evidence type="ECO:0000313" key="2">
    <source>
        <dbReference type="EMBL" id="MFC4104379.1"/>
    </source>
</evidence>
<gene>
    <name evidence="2" type="ORF">ACFOX0_00295</name>
</gene>